<sequence length="41" mass="4709">MLNCQSSYIPCGSIKVAMTTNLCNARRTIWTTKMQKALMWL</sequence>
<evidence type="ECO:0000313" key="1">
    <source>
        <dbReference type="EMBL" id="MBX43931.1"/>
    </source>
</evidence>
<accession>A0A2P2NN90</accession>
<name>A0A2P2NN90_RHIMU</name>
<dbReference type="AlphaFoldDB" id="A0A2P2NN90"/>
<protein>
    <submittedName>
        <fullName evidence="1">Uncharacterized protein</fullName>
    </submittedName>
</protein>
<organism evidence="1">
    <name type="scientific">Rhizophora mucronata</name>
    <name type="common">Asiatic mangrove</name>
    <dbReference type="NCBI Taxonomy" id="61149"/>
    <lineage>
        <taxon>Eukaryota</taxon>
        <taxon>Viridiplantae</taxon>
        <taxon>Streptophyta</taxon>
        <taxon>Embryophyta</taxon>
        <taxon>Tracheophyta</taxon>
        <taxon>Spermatophyta</taxon>
        <taxon>Magnoliopsida</taxon>
        <taxon>eudicotyledons</taxon>
        <taxon>Gunneridae</taxon>
        <taxon>Pentapetalae</taxon>
        <taxon>rosids</taxon>
        <taxon>fabids</taxon>
        <taxon>Malpighiales</taxon>
        <taxon>Rhizophoraceae</taxon>
        <taxon>Rhizophora</taxon>
    </lineage>
</organism>
<dbReference type="EMBL" id="GGEC01063447">
    <property type="protein sequence ID" value="MBX43931.1"/>
    <property type="molecule type" value="Transcribed_RNA"/>
</dbReference>
<reference evidence="1" key="1">
    <citation type="submission" date="2018-02" db="EMBL/GenBank/DDBJ databases">
        <title>Rhizophora mucronata_Transcriptome.</title>
        <authorList>
            <person name="Meera S.P."/>
            <person name="Sreeshan A."/>
            <person name="Augustine A."/>
        </authorList>
    </citation>
    <scope>NUCLEOTIDE SEQUENCE</scope>
    <source>
        <tissue evidence="1">Leaf</tissue>
    </source>
</reference>
<proteinExistence type="predicted"/>